<gene>
    <name evidence="1" type="ORF">phytr_1990</name>
</gene>
<dbReference type="AlphaFoldDB" id="A0A2P1P7B2"/>
<dbReference type="CDD" id="cd00552">
    <property type="entry name" value="RaiA"/>
    <property type="match status" value="1"/>
</dbReference>
<dbReference type="InterPro" id="IPR036567">
    <property type="entry name" value="RHF-like"/>
</dbReference>
<dbReference type="GO" id="GO:0005840">
    <property type="term" value="C:ribosome"/>
    <property type="evidence" value="ECO:0007669"/>
    <property type="project" value="UniProtKB-KW"/>
</dbReference>
<dbReference type="KEGG" id="ptc:phytr_1990"/>
<organism evidence="1 2">
    <name type="scientific">Candidatus Phycorickettsia trachydisci</name>
    <dbReference type="NCBI Taxonomy" id="2115978"/>
    <lineage>
        <taxon>Bacteria</taxon>
        <taxon>Pseudomonadati</taxon>
        <taxon>Pseudomonadota</taxon>
        <taxon>Alphaproteobacteria</taxon>
        <taxon>Rickettsiales</taxon>
        <taxon>Rickettsiaceae</taxon>
        <taxon>Candidatus Phycorickettsia</taxon>
    </lineage>
</organism>
<reference evidence="1 2" key="1">
    <citation type="submission" date="2018-03" db="EMBL/GenBank/DDBJ databases">
        <title>A gene transfer event suggests a long-term partnership between eustigmatophyte algae and a novel lineage of endosymbiotic bacteria.</title>
        <authorList>
            <person name="Yurchenko T."/>
            <person name="Sevcikova T."/>
            <person name="Pribyl P."/>
            <person name="El Karkouri K."/>
            <person name="Klimes V."/>
            <person name="Amaral R."/>
            <person name="Zbrankova V."/>
            <person name="Kim E."/>
            <person name="Raoult D."/>
            <person name="Santos L.M.A."/>
            <person name="Elias M."/>
        </authorList>
    </citation>
    <scope>NUCLEOTIDE SEQUENCE [LARGE SCALE GENOMIC DNA]</scope>
    <source>
        <strain evidence="1">CCALA 838</strain>
    </source>
</reference>
<evidence type="ECO:0000313" key="1">
    <source>
        <dbReference type="EMBL" id="AVP87157.1"/>
    </source>
</evidence>
<dbReference type="Proteomes" id="UP000241762">
    <property type="component" value="Chromosome"/>
</dbReference>
<dbReference type="Gene3D" id="3.30.160.100">
    <property type="entry name" value="Ribosome hibernation promotion factor-like"/>
    <property type="match status" value="1"/>
</dbReference>
<dbReference type="Pfam" id="PF02482">
    <property type="entry name" value="Ribosomal_S30AE"/>
    <property type="match status" value="1"/>
</dbReference>
<keyword evidence="1" id="KW-0687">Ribonucleoprotein</keyword>
<dbReference type="EMBL" id="CP027845">
    <property type="protein sequence ID" value="AVP87157.1"/>
    <property type="molecule type" value="Genomic_DNA"/>
</dbReference>
<evidence type="ECO:0000313" key="2">
    <source>
        <dbReference type="Proteomes" id="UP000241762"/>
    </source>
</evidence>
<name>A0A2P1P7B2_9RICK</name>
<dbReference type="InterPro" id="IPR003489">
    <property type="entry name" value="RHF/RaiA"/>
</dbReference>
<accession>A0A2P1P7B2</accession>
<proteinExistence type="predicted"/>
<keyword evidence="2" id="KW-1185">Reference proteome</keyword>
<dbReference type="OrthoDB" id="9794975at2"/>
<protein>
    <submittedName>
        <fullName evidence="1">Sigma 54 modulation protein/ribosomal protein S30EA</fullName>
    </submittedName>
</protein>
<dbReference type="NCBIfam" id="TIGR00741">
    <property type="entry name" value="yfiA"/>
    <property type="match status" value="1"/>
</dbReference>
<dbReference type="RefSeq" id="WP_106874029.1">
    <property type="nucleotide sequence ID" value="NZ_CP027845.1"/>
</dbReference>
<sequence>MHIQISAQHFALNEALQSYIHNKLSAHVVKYMNCSTGCDVHFSRINHLFQCEIVVNSGIKITFVSRSSAEDIYESFDICLAKLDKQLIKQNSRLKDHHQQKVKIELEDTDLSLNLQNS</sequence>
<dbReference type="SUPFAM" id="SSF69754">
    <property type="entry name" value="Ribosome binding protein Y (YfiA homologue)"/>
    <property type="match status" value="1"/>
</dbReference>
<keyword evidence="1" id="KW-0689">Ribosomal protein</keyword>